<gene>
    <name evidence="1" type="ORF">DV701_07360</name>
</gene>
<evidence type="ECO:0008006" key="3">
    <source>
        <dbReference type="Google" id="ProtNLM"/>
    </source>
</evidence>
<accession>A0A345NLQ6</accession>
<dbReference type="RefSeq" id="WP_114927729.1">
    <property type="nucleotide sequence ID" value="NZ_CP031229.1"/>
</dbReference>
<dbReference type="KEGG" id="orn:DV701_07360"/>
<organism evidence="1 2">
    <name type="scientific">Ornithinimicrobium avium</name>
    <dbReference type="NCBI Taxonomy" id="2283195"/>
    <lineage>
        <taxon>Bacteria</taxon>
        <taxon>Bacillati</taxon>
        <taxon>Actinomycetota</taxon>
        <taxon>Actinomycetes</taxon>
        <taxon>Micrococcales</taxon>
        <taxon>Ornithinimicrobiaceae</taxon>
        <taxon>Ornithinimicrobium</taxon>
    </lineage>
</organism>
<protein>
    <recommendedName>
        <fullName evidence="3">CRISPR-associated protein</fullName>
    </recommendedName>
</protein>
<evidence type="ECO:0000313" key="2">
    <source>
        <dbReference type="Proteomes" id="UP000253790"/>
    </source>
</evidence>
<evidence type="ECO:0000313" key="1">
    <source>
        <dbReference type="EMBL" id="AXH95964.1"/>
    </source>
</evidence>
<reference evidence="1 2" key="1">
    <citation type="submission" date="2018-07" db="EMBL/GenBank/DDBJ databases">
        <title>Complete genome sequencing of Ornithinimicrobium sp. AMA3305.</title>
        <authorList>
            <person name="Bae J.-W."/>
        </authorList>
    </citation>
    <scope>NUCLEOTIDE SEQUENCE [LARGE SCALE GENOMIC DNA]</scope>
    <source>
        <strain evidence="1 2">AMA3305</strain>
    </source>
</reference>
<keyword evidence="2" id="KW-1185">Reference proteome</keyword>
<name>A0A345NLQ6_9MICO</name>
<dbReference type="OrthoDB" id="5362408at2"/>
<proteinExistence type="predicted"/>
<sequence length="678" mass="73785">MTRFVNPYNFVPLAGDVDSRRERPRGHRHAKGALSGWLDVTMEATTPISTQTVAGTARPEEMPIRGSSLRGALRSMHEALTGSCLRVFDTEFVPVYREHMSTAAGRTLALVQQVRHKPGTGEVLSLDLYLPPARDVVSVPMSACPGLPTDRDGVRTGTRLSVVGVRGEEWSGRVATQVTLSADGDHVLLVSSTAARPPDKVDRWKFRAVKAPGSIEEEELKQRSRSVGRLVLTTLNAAAGSMVDRKITPVLRDPVMGPDGWTYDGVGNDAYNRGAGGVLFGRRLVACGPDRELLKDGQPVWVNLDEHGQIARVGLSQIWRAPGEGRAGERAGEATPCRGPELCPSCRVFGSVEHLTPDEKADVVANRGAEQNSYMGHVWIGSADYAEIPQVHLVDLPRVDAPRPGAGQFYLVDRTIDVHDKSASRLPERGQARREWGSAADRGRPRELRGRKRYWTTSQTPRVTEVTGEISADDHVSRRACVPAGTRFTWRVVFEGLSPEQVGGLVGACAPRLWLEAWQGHEGDPADARFRLGGGQPFGLGAAIGEVELHVEDMRKRWTGLPGDATAQVVDLRTLVEEFVASAPQKVRETWLALANLVSQDHVDPDMVSYPRHGGVPMEEAPFYFWKGSVGRRRTNRDGTRITPFIALPTADLAGDSQVLDTATATVPEGKKLGGGRA</sequence>
<dbReference type="Proteomes" id="UP000253790">
    <property type="component" value="Chromosome"/>
</dbReference>
<dbReference type="EMBL" id="CP031229">
    <property type="protein sequence ID" value="AXH95964.1"/>
    <property type="molecule type" value="Genomic_DNA"/>
</dbReference>
<dbReference type="AlphaFoldDB" id="A0A345NLQ6"/>